<dbReference type="GO" id="GO:0003697">
    <property type="term" value="F:single-stranded DNA binding"/>
    <property type="evidence" value="ECO:0007669"/>
    <property type="project" value="TreeGrafter"/>
</dbReference>
<dbReference type="GO" id="GO:0042148">
    <property type="term" value="P:DNA strand invasion"/>
    <property type="evidence" value="ECO:0007669"/>
    <property type="project" value="TreeGrafter"/>
</dbReference>
<dbReference type="Pfam" id="PF08423">
    <property type="entry name" value="Rad51"/>
    <property type="match status" value="1"/>
</dbReference>
<gene>
    <name evidence="5" type="ORF">SPSC_06375</name>
</gene>
<dbReference type="OrthoDB" id="1861185at2759"/>
<dbReference type="PANTHER" id="PTHR22942">
    <property type="entry name" value="RECA/RAD51/RADA DNA STRAND-PAIRING FAMILY MEMBER"/>
    <property type="match status" value="1"/>
</dbReference>
<dbReference type="InterPro" id="IPR020588">
    <property type="entry name" value="RecA_ATP-bd"/>
</dbReference>
<dbReference type="GO" id="GO:0005524">
    <property type="term" value="F:ATP binding"/>
    <property type="evidence" value="ECO:0007669"/>
    <property type="project" value="UniProtKB-KW"/>
</dbReference>
<evidence type="ECO:0000256" key="3">
    <source>
        <dbReference type="SAM" id="MobiDB-lite"/>
    </source>
</evidence>
<dbReference type="PANTHER" id="PTHR22942:SF66">
    <property type="entry name" value="RE19845P"/>
    <property type="match status" value="1"/>
</dbReference>
<dbReference type="GO" id="GO:0003690">
    <property type="term" value="F:double-stranded DNA binding"/>
    <property type="evidence" value="ECO:0007669"/>
    <property type="project" value="TreeGrafter"/>
</dbReference>
<organism evidence="5">
    <name type="scientific">Sporisorium scitamineum</name>
    <dbReference type="NCBI Taxonomy" id="49012"/>
    <lineage>
        <taxon>Eukaryota</taxon>
        <taxon>Fungi</taxon>
        <taxon>Dikarya</taxon>
        <taxon>Basidiomycota</taxon>
        <taxon>Ustilaginomycotina</taxon>
        <taxon>Ustilaginomycetes</taxon>
        <taxon>Ustilaginales</taxon>
        <taxon>Ustilaginaceae</taxon>
        <taxon>Sporisorium</taxon>
    </lineage>
</organism>
<dbReference type="GO" id="GO:0140664">
    <property type="term" value="F:ATP-dependent DNA damage sensor activity"/>
    <property type="evidence" value="ECO:0007669"/>
    <property type="project" value="InterPro"/>
</dbReference>
<dbReference type="PROSITE" id="PS50162">
    <property type="entry name" value="RECA_2"/>
    <property type="match status" value="1"/>
</dbReference>
<dbReference type="InterPro" id="IPR027417">
    <property type="entry name" value="P-loop_NTPase"/>
</dbReference>
<evidence type="ECO:0000259" key="4">
    <source>
        <dbReference type="PROSITE" id="PS50162"/>
    </source>
</evidence>
<keyword evidence="2" id="KW-0067">ATP-binding</keyword>
<evidence type="ECO:0000256" key="1">
    <source>
        <dbReference type="ARBA" id="ARBA00022741"/>
    </source>
</evidence>
<dbReference type="GO" id="GO:0061982">
    <property type="term" value="P:meiosis I cell cycle process"/>
    <property type="evidence" value="ECO:0007669"/>
    <property type="project" value="UniProtKB-ARBA"/>
</dbReference>
<dbReference type="GO" id="GO:0006312">
    <property type="term" value="P:mitotic recombination"/>
    <property type="evidence" value="ECO:0007669"/>
    <property type="project" value="TreeGrafter"/>
</dbReference>
<dbReference type="GO" id="GO:0000730">
    <property type="term" value="P:DNA recombinase assembly"/>
    <property type="evidence" value="ECO:0007669"/>
    <property type="project" value="TreeGrafter"/>
</dbReference>
<dbReference type="EMBL" id="LK056694">
    <property type="protein sequence ID" value="CDU26181.1"/>
    <property type="molecule type" value="Genomic_DNA"/>
</dbReference>
<dbReference type="AlphaFoldDB" id="A0A127ZJ89"/>
<evidence type="ECO:0000256" key="2">
    <source>
        <dbReference type="ARBA" id="ARBA00022840"/>
    </source>
</evidence>
<protein>
    <submittedName>
        <fullName evidence="5">Probable DNA repair/recombination protein Rec2</fullName>
    </submittedName>
</protein>
<accession>A0A127ZJ89</accession>
<dbReference type="SUPFAM" id="SSF52540">
    <property type="entry name" value="P-loop containing nucleoside triphosphate hydrolases"/>
    <property type="match status" value="1"/>
</dbReference>
<dbReference type="Gene3D" id="3.40.50.300">
    <property type="entry name" value="P-loop containing nucleotide triphosphate hydrolases"/>
    <property type="match status" value="1"/>
</dbReference>
<keyword evidence="1" id="KW-0547">Nucleotide-binding</keyword>
<feature type="domain" description="RecA family profile 1" evidence="4">
    <location>
        <begin position="212"/>
        <end position="255"/>
    </location>
</feature>
<reference evidence="5" key="1">
    <citation type="submission" date="2014-06" db="EMBL/GenBank/DDBJ databases">
        <authorList>
            <person name="Ju J."/>
            <person name="Zhang J."/>
        </authorList>
    </citation>
    <scope>NUCLEOTIDE SEQUENCE</scope>
    <source>
        <strain evidence="5">SscI8</strain>
    </source>
</reference>
<feature type="region of interest" description="Disordered" evidence="3">
    <location>
        <begin position="83"/>
        <end position="127"/>
    </location>
</feature>
<proteinExistence type="predicted"/>
<dbReference type="InterPro" id="IPR013632">
    <property type="entry name" value="Rad51_C"/>
</dbReference>
<sequence length="737" mass="79070">MSSLAIADVPWISKRIKACCRRAKLFSTDEILLSQPQQLQQALRISQADTDLLILQVATASAPTPVSVLDALNGKRPVRNIDDPTLFDAAADGNDADSADLSDSSSDAGEGEQVDDSRLPSSSIVLPTQGYDGNFPGMQRFVYDSDSDSNSDAHAASDVMMHEDVELPSTFRRTQGANLDNDEMQHEELHNALGHDTARPTIARDVLSLGREGHTLSSGAAELDELLGGGFRTAVLTEIVGESGSGKTQMAIQACTFAALGFTPLSPADEHDESLPAAADRDPNEADTLRDILQGFGMTTSNVLQAGLGACYITSGGERGAHSIVNRALELASFAINERFDRVYPPDHFHTSQGSLDRHVLLARVHELGRDQVLRNLHVACVADVEALEHALKYSLPGLMARLSSSAQHTVSPASPEVGIVVVDNLPSLFQEDPVASDIDSLVQRSKMLVEIADALKRLAVAGNSAGRAVIVLNHVSDAFGIDKEIARRFVFDSADQIRFARAQRRDPQHAVGGVQSALPDYPAAMEYASQSTFVSGLFASVPPTLAEAIGARAVQEELEEEGPLWTLHPRTAQLGHTWSNLINVRLFLSKTKGRVCVPDQPPTASPAAAKAEGYAEEGIGKQPMTTVRKAAVVLNPFGTTMLDTADKPARQLRFVITPRRAVHPLHAYNTIPHAGAVPHEAARTPKQPDTPQVPLPAAVPLPVAEGQEELFGEALQEHDWLLIDHLVQSSVLTPSS</sequence>
<evidence type="ECO:0000313" key="5">
    <source>
        <dbReference type="EMBL" id="CDU26181.1"/>
    </source>
</evidence>
<dbReference type="GO" id="GO:0000150">
    <property type="term" value="F:DNA strand exchange activity"/>
    <property type="evidence" value="ECO:0007669"/>
    <property type="project" value="TreeGrafter"/>
</dbReference>
<name>A0A127ZJ89_9BASI</name>